<dbReference type="Proteomes" id="UP000608754">
    <property type="component" value="Unassembled WGS sequence"/>
</dbReference>
<dbReference type="RefSeq" id="WP_194182937.1">
    <property type="nucleotide sequence ID" value="NZ_JADGIK010000005.1"/>
</dbReference>
<gene>
    <name evidence="1" type="ORF">IM532_07955</name>
</gene>
<proteinExistence type="predicted"/>
<sequence length="95" mass="10757">MKIYIVLLPVLILFTNCEQPKNTSTLYKNDAGEITIGKNFVVDRPMAILIIPTEESLKETEKEIGLDNYRIYYDDGASIMNDANTVIETNNIESI</sequence>
<evidence type="ECO:0000313" key="1">
    <source>
        <dbReference type="EMBL" id="MBF0597380.1"/>
    </source>
</evidence>
<dbReference type="AlphaFoldDB" id="A0A8J7G8N5"/>
<comment type="caution">
    <text evidence="1">The sequence shown here is derived from an EMBL/GenBank/DDBJ whole genome shotgun (WGS) entry which is preliminary data.</text>
</comment>
<evidence type="ECO:0000313" key="2">
    <source>
        <dbReference type="Proteomes" id="UP000608754"/>
    </source>
</evidence>
<reference evidence="1" key="1">
    <citation type="submission" date="2020-10" db="EMBL/GenBank/DDBJ databases">
        <authorList>
            <person name="Lu T."/>
            <person name="Wang Q."/>
            <person name="Han X."/>
        </authorList>
    </citation>
    <scope>NUCLEOTIDE SEQUENCE</scope>
    <source>
        <strain evidence="1">WQ 117</strain>
    </source>
</reference>
<name>A0A8J7G8N5_9FLAO</name>
<dbReference type="EMBL" id="JADGIK010000005">
    <property type="protein sequence ID" value="MBF0597380.1"/>
    <property type="molecule type" value="Genomic_DNA"/>
</dbReference>
<protein>
    <submittedName>
        <fullName evidence="1">Uncharacterized protein</fullName>
    </submittedName>
</protein>
<organism evidence="1 2">
    <name type="scientific">Faecalibacter rhinopitheci</name>
    <dbReference type="NCBI Taxonomy" id="2779678"/>
    <lineage>
        <taxon>Bacteria</taxon>
        <taxon>Pseudomonadati</taxon>
        <taxon>Bacteroidota</taxon>
        <taxon>Flavobacteriia</taxon>
        <taxon>Flavobacteriales</taxon>
        <taxon>Weeksellaceae</taxon>
        <taxon>Faecalibacter</taxon>
    </lineage>
</organism>
<accession>A0A8J7G8N5</accession>
<keyword evidence="2" id="KW-1185">Reference proteome</keyword>